<dbReference type="PROSITE" id="PS50005">
    <property type="entry name" value="TPR"/>
    <property type="match status" value="1"/>
</dbReference>
<dbReference type="Pfam" id="PF03704">
    <property type="entry name" value="BTAD"/>
    <property type="match status" value="1"/>
</dbReference>
<gene>
    <name evidence="8" type="ORF">LXN57_25260</name>
</gene>
<dbReference type="InterPro" id="IPR016032">
    <property type="entry name" value="Sig_transdc_resp-reg_C-effctor"/>
</dbReference>
<comment type="caution">
    <text evidence="8">The sequence shown here is derived from an EMBL/GenBank/DDBJ whole genome shotgun (WGS) entry which is preliminary data.</text>
</comment>
<dbReference type="PANTHER" id="PTHR35807:SF1">
    <property type="entry name" value="TRANSCRIPTIONAL REGULATOR REDD"/>
    <property type="match status" value="1"/>
</dbReference>
<evidence type="ECO:0000256" key="5">
    <source>
        <dbReference type="PROSITE-ProRule" id="PRU00339"/>
    </source>
</evidence>
<feature type="domain" description="OmpR/PhoB-type" evidence="6">
    <location>
        <begin position="21"/>
        <end position="95"/>
    </location>
</feature>
<evidence type="ECO:0000259" key="6">
    <source>
        <dbReference type="SMART" id="SM00862"/>
    </source>
</evidence>
<dbReference type="SMART" id="SM00028">
    <property type="entry name" value="TPR"/>
    <property type="match status" value="3"/>
</dbReference>
<dbReference type="InterPro" id="IPR001867">
    <property type="entry name" value="OmpR/PhoB-type_DNA-bd"/>
</dbReference>
<evidence type="ECO:0000313" key="9">
    <source>
        <dbReference type="Proteomes" id="UP001523216"/>
    </source>
</evidence>
<organism evidence="8 9">
    <name type="scientific">Paractinoplanes hotanensis</name>
    <dbReference type="NCBI Taxonomy" id="2906497"/>
    <lineage>
        <taxon>Bacteria</taxon>
        <taxon>Bacillati</taxon>
        <taxon>Actinomycetota</taxon>
        <taxon>Actinomycetes</taxon>
        <taxon>Micromonosporales</taxon>
        <taxon>Micromonosporaceae</taxon>
        <taxon>Paractinoplanes</taxon>
    </lineage>
</organism>
<dbReference type="Pfam" id="PF13181">
    <property type="entry name" value="TPR_8"/>
    <property type="match status" value="1"/>
</dbReference>
<evidence type="ECO:0000256" key="1">
    <source>
        <dbReference type="ARBA" id="ARBA00005820"/>
    </source>
</evidence>
<dbReference type="InterPro" id="IPR027417">
    <property type="entry name" value="P-loop_NTPase"/>
</dbReference>
<comment type="similarity">
    <text evidence="1">Belongs to the AfsR/DnrI/RedD regulatory family.</text>
</comment>
<evidence type="ECO:0000256" key="3">
    <source>
        <dbReference type="ARBA" id="ARBA00023125"/>
    </source>
</evidence>
<dbReference type="RefSeq" id="WP_251800675.1">
    <property type="nucleotide sequence ID" value="NZ_JAMQOL010000036.1"/>
</dbReference>
<keyword evidence="3" id="KW-0238">DNA-binding</keyword>
<dbReference type="PRINTS" id="PR00364">
    <property type="entry name" value="DISEASERSIST"/>
</dbReference>
<evidence type="ECO:0000259" key="7">
    <source>
        <dbReference type="SMART" id="SM01043"/>
    </source>
</evidence>
<proteinExistence type="inferred from homology"/>
<dbReference type="InterPro" id="IPR005158">
    <property type="entry name" value="BTAD"/>
</dbReference>
<dbReference type="PANTHER" id="PTHR35807">
    <property type="entry name" value="TRANSCRIPTIONAL REGULATOR REDD-RELATED"/>
    <property type="match status" value="1"/>
</dbReference>
<dbReference type="InterPro" id="IPR011990">
    <property type="entry name" value="TPR-like_helical_dom_sf"/>
</dbReference>
<sequence length="911" mass="99168">MVIRLAIEFRLLGPVQVKVAGEVVVLGGGQRTTLLTLLLLRPNRVVEVDRLASVLWGGRPPKTARSALQVRFSQLRKLLGEAGDRLVFRPPGYLVRVEPDELDVQRFDRLSDQGRHRLGAGDALGAADLLREALGLWHGDPFADVEAPELADHRIRLVRRRLAANADRLDADLRLGRHAALIDELATLVTEHPLDERLRGQLMLALHRAGRRSEALAHYRDIRHRLVDRLGLEPGEELRRLEKVILTGTTAATTVVVPAQLPAGQPHFVGRRDDLRRLDGLLRDNTVPVIVSAIAGSAGIGKTTLALSWAQRAGARFPDGQLYVNLRGFEPDVPPMAPAEALRVLLDGLGVPPDRVPYGVDARSSLYRSLLLRRRMLILLDNAHDAAQVRPLLPGAPRSLVLVTSRDQMAGLVATDGARLLALDVFTGDEARELLAGRIGVDRAAAEPGALDEIVRRCAGLPLALAIVAARAATRPGQSLAGLVAELRGDELNALTAGDVALRAAFAASYRNLSDGAGRLVRLIGCHPGPDITVAAAASLTACHPDDTRRWLSELVRASLLTESAPDRFTMHDLLRIHAREQLPGPDAEAALVQLTDHYLQSACTAAHTLVPDGDPFAPGEPRPGVRPERVTTAEQALNWFATEQASLLAVFDAAATAGLDRHVAEMAWALARFFDRTSRYPDLAATQERALIAADRLGDRVRQARAHRLIGLAASRQAQYDRARVHLDRARALSQDLGDHAAQGHTGMTLAQLHARTGSVRTALDHAKRAYAAFRAAGHRYGQANSLNSIGWYHAKLGHYREALDWCTRAVALADELGDRRSAAGGWDSLGYAHHHLGDHERAASCYRRAVGLYAEAGDRYFEADTLVNLGDSLTGRAAVEAWEQALQIFEALDNPDADRVRDRLRRPAQ</sequence>
<keyword evidence="5" id="KW-0802">TPR repeat</keyword>
<reference evidence="8 9" key="1">
    <citation type="submission" date="2022-06" db="EMBL/GenBank/DDBJ databases">
        <title>Actinoplanes abujensis sp. nov., isolated from Nigerian arid soil.</title>
        <authorList>
            <person name="Ding P."/>
        </authorList>
    </citation>
    <scope>NUCLEOTIDE SEQUENCE [LARGE SCALE GENOMIC DNA]</scope>
    <source>
        <strain evidence="9">TRM88002</strain>
    </source>
</reference>
<evidence type="ECO:0000313" key="8">
    <source>
        <dbReference type="EMBL" id="MCM4080888.1"/>
    </source>
</evidence>
<dbReference type="InterPro" id="IPR036388">
    <property type="entry name" value="WH-like_DNA-bd_sf"/>
</dbReference>
<protein>
    <submittedName>
        <fullName evidence="8">Tetratricopeptide repeat protein</fullName>
    </submittedName>
</protein>
<evidence type="ECO:0000256" key="2">
    <source>
        <dbReference type="ARBA" id="ARBA00023015"/>
    </source>
</evidence>
<keyword evidence="9" id="KW-1185">Reference proteome</keyword>
<dbReference type="SUPFAM" id="SSF52540">
    <property type="entry name" value="P-loop containing nucleoside triphosphate hydrolases"/>
    <property type="match status" value="1"/>
</dbReference>
<dbReference type="SMART" id="SM01043">
    <property type="entry name" value="BTAD"/>
    <property type="match status" value="1"/>
</dbReference>
<feature type="repeat" description="TPR" evidence="5">
    <location>
        <begin position="825"/>
        <end position="858"/>
    </location>
</feature>
<dbReference type="InterPro" id="IPR051677">
    <property type="entry name" value="AfsR-DnrI-RedD_regulator"/>
</dbReference>
<dbReference type="Pfam" id="PF00486">
    <property type="entry name" value="Trans_reg_C"/>
    <property type="match status" value="1"/>
</dbReference>
<dbReference type="EMBL" id="JAMQOL010000036">
    <property type="protein sequence ID" value="MCM4080888.1"/>
    <property type="molecule type" value="Genomic_DNA"/>
</dbReference>
<dbReference type="Pfam" id="PF13424">
    <property type="entry name" value="TPR_12"/>
    <property type="match status" value="1"/>
</dbReference>
<dbReference type="InterPro" id="IPR019734">
    <property type="entry name" value="TPR_rpt"/>
</dbReference>
<accession>A0ABT0Y4B7</accession>
<dbReference type="SUPFAM" id="SSF48452">
    <property type="entry name" value="TPR-like"/>
    <property type="match status" value="3"/>
</dbReference>
<dbReference type="SMART" id="SM00862">
    <property type="entry name" value="Trans_reg_C"/>
    <property type="match status" value="1"/>
</dbReference>
<evidence type="ECO:0000256" key="4">
    <source>
        <dbReference type="ARBA" id="ARBA00023163"/>
    </source>
</evidence>
<keyword evidence="4" id="KW-0804">Transcription</keyword>
<name>A0ABT0Y4B7_9ACTN</name>
<dbReference type="CDD" id="cd15831">
    <property type="entry name" value="BTAD"/>
    <property type="match status" value="1"/>
</dbReference>
<dbReference type="SUPFAM" id="SSF46894">
    <property type="entry name" value="C-terminal effector domain of the bipartite response regulators"/>
    <property type="match status" value="1"/>
</dbReference>
<dbReference type="Gene3D" id="1.25.40.10">
    <property type="entry name" value="Tetratricopeptide repeat domain"/>
    <property type="match status" value="2"/>
</dbReference>
<dbReference type="Gene3D" id="1.10.10.10">
    <property type="entry name" value="Winged helix-like DNA-binding domain superfamily/Winged helix DNA-binding domain"/>
    <property type="match status" value="1"/>
</dbReference>
<feature type="domain" description="Bacterial transcriptional activator" evidence="7">
    <location>
        <begin position="102"/>
        <end position="246"/>
    </location>
</feature>
<dbReference type="Proteomes" id="UP001523216">
    <property type="component" value="Unassembled WGS sequence"/>
</dbReference>
<keyword evidence="2" id="KW-0805">Transcription regulation</keyword>